<gene>
    <name evidence="3" type="ORF">GC101_09655</name>
</gene>
<dbReference type="InterPro" id="IPR028994">
    <property type="entry name" value="Integrin_alpha_N"/>
</dbReference>
<dbReference type="PANTHER" id="PTHR46580">
    <property type="entry name" value="SENSOR KINASE-RELATED"/>
    <property type="match status" value="1"/>
</dbReference>
<comment type="caution">
    <text evidence="3">The sequence shown here is derived from an EMBL/GenBank/DDBJ whole genome shotgun (WGS) entry which is preliminary data.</text>
</comment>
<accession>A0ABX1YG47</accession>
<dbReference type="InterPro" id="IPR006530">
    <property type="entry name" value="YD"/>
</dbReference>
<evidence type="ECO:0008006" key="5">
    <source>
        <dbReference type="Google" id="ProtNLM"/>
    </source>
</evidence>
<dbReference type="EMBL" id="WHOB01000022">
    <property type="protein sequence ID" value="NOU79146.1"/>
    <property type="molecule type" value="Genomic_DNA"/>
</dbReference>
<protein>
    <recommendedName>
        <fullName evidence="5">Insecticide toxin TcdB middle/N-terminal domain-containing protein</fullName>
    </recommendedName>
</protein>
<dbReference type="Gene3D" id="2.130.10.130">
    <property type="entry name" value="Integrin alpha, N-terminal"/>
    <property type="match status" value="2"/>
</dbReference>
<evidence type="ECO:0000313" key="4">
    <source>
        <dbReference type="Proteomes" id="UP000596857"/>
    </source>
</evidence>
<evidence type="ECO:0000313" key="3">
    <source>
        <dbReference type="EMBL" id="NOU79146.1"/>
    </source>
</evidence>
<dbReference type="Pfam" id="PF13517">
    <property type="entry name" value="FG-GAP_3"/>
    <property type="match status" value="3"/>
</dbReference>
<dbReference type="InterPro" id="IPR031325">
    <property type="entry name" value="RHS_repeat"/>
</dbReference>
<keyword evidence="2" id="KW-0472">Membrane</keyword>
<dbReference type="Proteomes" id="UP000596857">
    <property type="component" value="Unassembled WGS sequence"/>
</dbReference>
<dbReference type="NCBIfam" id="TIGR01643">
    <property type="entry name" value="YD_repeat_2x"/>
    <property type="match status" value="2"/>
</dbReference>
<evidence type="ECO:0000256" key="1">
    <source>
        <dbReference type="ARBA" id="ARBA00022729"/>
    </source>
</evidence>
<proteinExistence type="predicted"/>
<organism evidence="3 4">
    <name type="scientific">Paenibacillus phytohabitans</name>
    <dbReference type="NCBI Taxonomy" id="2654978"/>
    <lineage>
        <taxon>Bacteria</taxon>
        <taxon>Bacillati</taxon>
        <taxon>Bacillota</taxon>
        <taxon>Bacilli</taxon>
        <taxon>Bacillales</taxon>
        <taxon>Paenibacillaceae</taxon>
        <taxon>Paenibacillus</taxon>
    </lineage>
</organism>
<dbReference type="Gene3D" id="2.180.10.10">
    <property type="entry name" value="RHS repeat-associated core"/>
    <property type="match status" value="1"/>
</dbReference>
<keyword evidence="4" id="KW-1185">Reference proteome</keyword>
<dbReference type="PANTHER" id="PTHR46580:SF4">
    <property type="entry name" value="ATP_GTP-BINDING PROTEIN"/>
    <property type="match status" value="1"/>
</dbReference>
<dbReference type="InterPro" id="IPR013517">
    <property type="entry name" value="FG-GAP"/>
</dbReference>
<keyword evidence="2" id="KW-0812">Transmembrane</keyword>
<feature type="transmembrane region" description="Helical" evidence="2">
    <location>
        <begin position="45"/>
        <end position="63"/>
    </location>
</feature>
<name>A0ABX1YG47_9BACL</name>
<dbReference type="SUPFAM" id="SSF69318">
    <property type="entry name" value="Integrin alpha N-terminal domain"/>
    <property type="match status" value="1"/>
</dbReference>
<sequence length="500" mass="55139">MYEVVNYDVKEVLWFDYRGVLQSWICILITNTERTFIYMHISKKYIVLFLTIAIFWLMSMTSIEVTVAAGVPTLNTLTGYLPWTWSTTNRMIDDNSSLWFADVNGDGRKDMVSKGEAGAWNAGVVYVSLSTGKGYQPWTWNSGTRMIDEGSTMWLADVNGDGKADLITKGQSGAANAGYVYVSLSTGTGYNPWSWTSGYRMIDDNSPMWFEDVNGDGKADLISIGQAGAWNEGWIYVSLSTGKGYQPWTWTSESKMLNAKDTPWFVDVNGDGRVDLVAKGQPNASNAGQLYVSLCNGSGYNPWTWTSGSRMVNDNDVQWFADVNGDGKADLISKGQPDTANAGYVFVSLSNGVGYSYWTWNSGGRMIDDSGSMWFSDINGDGKADMLSVGKNVGYNEGWLYASLSNGNGYQPWTWNSGSKIIESNNIWFSDVSGDGRGDLIIKGSGAEAGFVRVAISTEFNQVQYEYNASGQLVVTTLPDGSKVYYTYDKNGNLMKKQKK</sequence>
<evidence type="ECO:0000256" key="2">
    <source>
        <dbReference type="SAM" id="Phobius"/>
    </source>
</evidence>
<reference evidence="3 4" key="1">
    <citation type="submission" date="2019-10" db="EMBL/GenBank/DDBJ databases">
        <title>Description of Paenibacillus terricola sp. nov.</title>
        <authorList>
            <person name="Carlier A."/>
            <person name="Qi S."/>
        </authorList>
    </citation>
    <scope>NUCLEOTIDE SEQUENCE [LARGE SCALE GENOMIC DNA]</scope>
    <source>
        <strain evidence="3 4">LMG 31459</strain>
    </source>
</reference>
<dbReference type="Pfam" id="PF05593">
    <property type="entry name" value="RHS_repeat"/>
    <property type="match status" value="1"/>
</dbReference>
<keyword evidence="2" id="KW-1133">Transmembrane helix</keyword>
<keyword evidence="1" id="KW-0732">Signal</keyword>